<organism evidence="2 3">
    <name type="scientific">Azomonas macrocytogenes</name>
    <name type="common">Azotobacter macrocytogenes</name>
    <dbReference type="NCBI Taxonomy" id="69962"/>
    <lineage>
        <taxon>Bacteria</taxon>
        <taxon>Pseudomonadati</taxon>
        <taxon>Pseudomonadota</taxon>
        <taxon>Gammaproteobacteria</taxon>
        <taxon>Pseudomonadales</taxon>
        <taxon>Pseudomonadaceae</taxon>
        <taxon>Azomonas</taxon>
    </lineage>
</organism>
<comment type="caution">
    <text evidence="2">The sequence shown here is derived from an EMBL/GenBank/DDBJ whole genome shotgun (WGS) entry which is preliminary data.</text>
</comment>
<keyword evidence="3" id="KW-1185">Reference proteome</keyword>
<gene>
    <name evidence="2" type="ORF">FHR87_003793</name>
</gene>
<protein>
    <recommendedName>
        <fullName evidence="4">DUF2790 domain-containing protein</fullName>
    </recommendedName>
</protein>
<evidence type="ECO:0000313" key="2">
    <source>
        <dbReference type="EMBL" id="MBB3105357.1"/>
    </source>
</evidence>
<proteinExistence type="predicted"/>
<keyword evidence="1" id="KW-0732">Signal</keyword>
<evidence type="ECO:0000313" key="3">
    <source>
        <dbReference type="Proteomes" id="UP000549250"/>
    </source>
</evidence>
<reference evidence="2 3" key="1">
    <citation type="submission" date="2020-08" db="EMBL/GenBank/DDBJ databases">
        <title>Genomic Encyclopedia of Type Strains, Phase III (KMG-III): the genomes of soil and plant-associated and newly described type strains.</title>
        <authorList>
            <person name="Whitman W."/>
        </authorList>
    </citation>
    <scope>NUCLEOTIDE SEQUENCE [LARGE SCALE GENOMIC DNA]</scope>
    <source>
        <strain evidence="2 3">CECT 4462</strain>
    </source>
</reference>
<feature type="signal peptide" evidence="1">
    <location>
        <begin position="1"/>
        <end position="19"/>
    </location>
</feature>
<dbReference type="Proteomes" id="UP000549250">
    <property type="component" value="Unassembled WGS sequence"/>
</dbReference>
<feature type="chain" id="PRO_5032733326" description="DUF2790 domain-containing protein" evidence="1">
    <location>
        <begin position="20"/>
        <end position="88"/>
    </location>
</feature>
<dbReference type="RefSeq" id="WP_183168192.1">
    <property type="nucleotide sequence ID" value="NZ_JACHXI010000036.1"/>
</dbReference>
<evidence type="ECO:0000256" key="1">
    <source>
        <dbReference type="SAM" id="SignalP"/>
    </source>
</evidence>
<dbReference type="InterPro" id="IPR021245">
    <property type="entry name" value="DUF2790"/>
</dbReference>
<dbReference type="Pfam" id="PF10976">
    <property type="entry name" value="DUF2790"/>
    <property type="match status" value="1"/>
</dbReference>
<name>A0A839T775_AZOMA</name>
<accession>A0A839T775</accession>
<sequence>MKKAILIATLACLPGLALATTPSAQDEFEKDMNLKQYTYGMKLDIKRVVYISDRPHSCRVEPMTMVYEDSKNEQHTLEYLAMGSNCNG</sequence>
<dbReference type="AlphaFoldDB" id="A0A839T775"/>
<dbReference type="EMBL" id="JACHXI010000036">
    <property type="protein sequence ID" value="MBB3105357.1"/>
    <property type="molecule type" value="Genomic_DNA"/>
</dbReference>
<dbReference type="Gene3D" id="2.30.140.50">
    <property type="entry name" value="Protein of unknown function DUF2790"/>
    <property type="match status" value="1"/>
</dbReference>
<evidence type="ECO:0008006" key="4">
    <source>
        <dbReference type="Google" id="ProtNLM"/>
    </source>
</evidence>